<evidence type="ECO:0008006" key="4">
    <source>
        <dbReference type="Google" id="ProtNLM"/>
    </source>
</evidence>
<gene>
    <name evidence="2" type="ORF">CAB88_20295</name>
</gene>
<dbReference type="EMBL" id="CP021061">
    <property type="protein sequence ID" value="ARP59279.1"/>
    <property type="molecule type" value="Genomic_DNA"/>
</dbReference>
<dbReference type="Proteomes" id="UP000194143">
    <property type="component" value="Chromosome"/>
</dbReference>
<accession>A0A1B1LAZ0</accession>
<dbReference type="GeneID" id="67468281"/>
<sequence length="75" mass="8927">MKILHVIFYHLLLWSGFSTVLTLSNGDKFHYKVILFFVFLYLAYVIAYFVLHVRKQALFLTCSNCILFLIVLFLF</sequence>
<evidence type="ECO:0000313" key="2">
    <source>
        <dbReference type="EMBL" id="ARP59279.1"/>
    </source>
</evidence>
<dbReference type="SMR" id="A0A1B1LAZ0"/>
<evidence type="ECO:0000256" key="1">
    <source>
        <dbReference type="SAM" id="Phobius"/>
    </source>
</evidence>
<proteinExistence type="predicted"/>
<name>A0A1B1LAZ0_BACTU</name>
<organism evidence="2 3">
    <name type="scientific">Bacillus thuringiensis</name>
    <dbReference type="NCBI Taxonomy" id="1428"/>
    <lineage>
        <taxon>Bacteria</taxon>
        <taxon>Bacillati</taxon>
        <taxon>Bacillota</taxon>
        <taxon>Bacilli</taxon>
        <taxon>Bacillales</taxon>
        <taxon>Bacillaceae</taxon>
        <taxon>Bacillus</taxon>
        <taxon>Bacillus cereus group</taxon>
    </lineage>
</organism>
<evidence type="ECO:0000313" key="3">
    <source>
        <dbReference type="Proteomes" id="UP000194143"/>
    </source>
</evidence>
<dbReference type="RefSeq" id="WP_000697471.1">
    <property type="nucleotide sequence ID" value="NZ_CP015350.1"/>
</dbReference>
<protein>
    <recommendedName>
        <fullName evidence="4">Group-specific protein</fullName>
    </recommendedName>
</protein>
<dbReference type="AlphaFoldDB" id="A0A1B1LAZ0"/>
<feature type="transmembrane region" description="Helical" evidence="1">
    <location>
        <begin position="6"/>
        <end position="26"/>
    </location>
</feature>
<feature type="transmembrane region" description="Helical" evidence="1">
    <location>
        <begin position="33"/>
        <end position="51"/>
    </location>
</feature>
<keyword evidence="1" id="KW-0472">Membrane</keyword>
<keyword evidence="3" id="KW-1185">Reference proteome</keyword>
<keyword evidence="1" id="KW-0812">Transmembrane</keyword>
<reference evidence="2 3" key="1">
    <citation type="submission" date="2017-04" db="EMBL/GenBank/DDBJ databases">
        <title>Complete Genome Sequence of Bacillus thuringiensis type Strain ATCC 10792.</title>
        <authorList>
            <person name="Oh D.-H."/>
            <person name="Park B.-J."/>
            <person name="Shuai W."/>
            <person name="Chelliah R."/>
        </authorList>
    </citation>
    <scope>NUCLEOTIDE SEQUENCE [LARGE SCALE GENOMIC DNA]</scope>
    <source>
        <strain evidence="2 3">ATCC 10792</strain>
    </source>
</reference>
<keyword evidence="1" id="KW-1133">Transmembrane helix</keyword>
<feature type="transmembrane region" description="Helical" evidence="1">
    <location>
        <begin position="57"/>
        <end position="74"/>
    </location>
</feature>